<keyword evidence="2" id="KW-1185">Reference proteome</keyword>
<protein>
    <submittedName>
        <fullName evidence="1">Uncharacterized protein</fullName>
    </submittedName>
</protein>
<accession>A0ABY5YQK3</accession>
<dbReference type="EMBL" id="CP104275">
    <property type="protein sequence ID" value="UWX96968.1"/>
    <property type="molecule type" value="Genomic_DNA"/>
</dbReference>
<evidence type="ECO:0000313" key="1">
    <source>
        <dbReference type="EMBL" id="UWX96968.1"/>
    </source>
</evidence>
<organism evidence="1 2">
    <name type="scientific">Arthrobacter zhaoxinii</name>
    <dbReference type="NCBI Taxonomy" id="2964616"/>
    <lineage>
        <taxon>Bacteria</taxon>
        <taxon>Bacillati</taxon>
        <taxon>Actinomycetota</taxon>
        <taxon>Actinomycetes</taxon>
        <taxon>Micrococcales</taxon>
        <taxon>Micrococcaceae</taxon>
        <taxon>Arthrobacter</taxon>
    </lineage>
</organism>
<dbReference type="RefSeq" id="WP_260652238.1">
    <property type="nucleotide sequence ID" value="NZ_CP104275.1"/>
</dbReference>
<evidence type="ECO:0000313" key="2">
    <source>
        <dbReference type="Proteomes" id="UP001059859"/>
    </source>
</evidence>
<dbReference type="Proteomes" id="UP001059859">
    <property type="component" value="Chromosome"/>
</dbReference>
<proteinExistence type="predicted"/>
<name>A0ABY5YQK3_9MICC</name>
<gene>
    <name evidence="1" type="ORF">N2K95_15240</name>
</gene>
<reference evidence="1" key="1">
    <citation type="submission" date="2022-09" db="EMBL/GenBank/DDBJ databases">
        <title>Novel species in genus Arthrobacter.</title>
        <authorList>
            <person name="Liu Y."/>
        </authorList>
    </citation>
    <scope>NUCLEOTIDE SEQUENCE</scope>
    <source>
        <strain evidence="1">Zg-Y815</strain>
    </source>
</reference>
<sequence length="206" mass="22359">MTTVNLSVSIQRKKLMPWQRPDAVFKTGMDVESVDISEAPVAGVYEPGSEYSGESLRIRDGNWFVSLGQNAREVIDLSAHLHGLSRTKDQSAAEEAARNAADQFLVIAGTVWKKIGEPYYEIIDSRADGERGTTILANCNANSPVEDTAYCYGADEREQAAKDAADLADRRGRSKEVCLALQDFAGIAVTPEAVLTIRHGIQLGGD</sequence>